<dbReference type="Proteomes" id="UP000002945">
    <property type="component" value="Unassembled WGS sequence"/>
</dbReference>
<protein>
    <recommendedName>
        <fullName evidence="3">GIY-YIG domain-containing protein</fullName>
    </recommendedName>
</protein>
<dbReference type="EMBL" id="ABIB01000002">
    <property type="protein sequence ID" value="EDP97375.1"/>
    <property type="molecule type" value="Genomic_DNA"/>
</dbReference>
<proteinExistence type="predicted"/>
<reference evidence="1 2" key="1">
    <citation type="journal article" date="2011" name="J. Bacteriol.">
        <title>Genome sequence of the algicidal bacterium Kordia algicida OT-1.</title>
        <authorList>
            <person name="Lee H.S."/>
            <person name="Kang S.G."/>
            <person name="Kwon K.K."/>
            <person name="Lee J.H."/>
            <person name="Kim S.J."/>
        </authorList>
    </citation>
    <scope>NUCLEOTIDE SEQUENCE [LARGE SCALE GENOMIC DNA]</scope>
    <source>
        <strain evidence="1 2">OT-1</strain>
    </source>
</reference>
<comment type="caution">
    <text evidence="1">The sequence shown here is derived from an EMBL/GenBank/DDBJ whole genome shotgun (WGS) entry which is preliminary data.</text>
</comment>
<dbReference type="HOGENOM" id="CLU_1553247_0_0_10"/>
<accession>A9DP82</accession>
<evidence type="ECO:0000313" key="2">
    <source>
        <dbReference type="Proteomes" id="UP000002945"/>
    </source>
</evidence>
<dbReference type="AlphaFoldDB" id="A9DP82"/>
<keyword evidence="2" id="KW-1185">Reference proteome</keyword>
<evidence type="ECO:0008006" key="3">
    <source>
        <dbReference type="Google" id="ProtNLM"/>
    </source>
</evidence>
<organism evidence="1 2">
    <name type="scientific">Kordia algicida OT-1</name>
    <dbReference type="NCBI Taxonomy" id="391587"/>
    <lineage>
        <taxon>Bacteria</taxon>
        <taxon>Pseudomonadati</taxon>
        <taxon>Bacteroidota</taxon>
        <taxon>Flavobacteriia</taxon>
        <taxon>Flavobacteriales</taxon>
        <taxon>Flavobacteriaceae</taxon>
        <taxon>Kordia</taxon>
    </lineage>
</organism>
<name>A9DP82_9FLAO</name>
<gene>
    <name evidence="1" type="ORF">KAOT1_19472</name>
</gene>
<dbReference type="OrthoDB" id="1447157at2"/>
<dbReference type="RefSeq" id="WP_007096425.1">
    <property type="nucleotide sequence ID" value="NZ_CP142125.1"/>
</dbReference>
<sequence>MPALSLDELNSVNPEKIYDLPLTMNIDLWNRFNLPIVLPNPVKIAFDENIRENLPRNIKNKKGIYMFVVEPNFPFSPEINYLIYIGRVINNNTFFKRFYEYVKAIGNMNIKRNRQLMANAWYGSTNVYFYDLSEISDNDIADIENQLVNYIIPPLNVQYRIDEAQNTRSLYN</sequence>
<evidence type="ECO:0000313" key="1">
    <source>
        <dbReference type="EMBL" id="EDP97375.1"/>
    </source>
</evidence>
<dbReference type="STRING" id="391587.KAOT1_19472"/>